<dbReference type="AlphaFoldDB" id="A0AAW9RX85"/>
<dbReference type="InterPro" id="IPR036514">
    <property type="entry name" value="SGNH_hydro_sf"/>
</dbReference>
<dbReference type="PANTHER" id="PTHR30383">
    <property type="entry name" value="THIOESTERASE 1/PROTEASE 1/LYSOPHOSPHOLIPASE L1"/>
    <property type="match status" value="1"/>
</dbReference>
<dbReference type="PANTHER" id="PTHR30383:SF24">
    <property type="entry name" value="THIOESTERASE 1_PROTEASE 1_LYSOPHOSPHOLIPASE L1"/>
    <property type="match status" value="1"/>
</dbReference>
<evidence type="ECO:0000313" key="3">
    <source>
        <dbReference type="Proteomes" id="UP001403385"/>
    </source>
</evidence>
<dbReference type="EMBL" id="JBDKWZ010000005">
    <property type="protein sequence ID" value="MEN7548342.1"/>
    <property type="molecule type" value="Genomic_DNA"/>
</dbReference>
<reference evidence="2 3" key="1">
    <citation type="submission" date="2024-04" db="EMBL/GenBank/DDBJ databases">
        <title>Novel genus in family Flammeovirgaceae.</title>
        <authorList>
            <person name="Nguyen T.H."/>
            <person name="Vuong T.Q."/>
            <person name="Le H."/>
            <person name="Kim S.-G."/>
        </authorList>
    </citation>
    <scope>NUCLEOTIDE SEQUENCE [LARGE SCALE GENOMIC DNA]</scope>
    <source>
        <strain evidence="2 3">JCM 23209</strain>
    </source>
</reference>
<dbReference type="RefSeq" id="WP_346821121.1">
    <property type="nucleotide sequence ID" value="NZ_JBDKWZ010000005.1"/>
</dbReference>
<gene>
    <name evidence="2" type="ORF">AAG747_10515</name>
</gene>
<dbReference type="CDD" id="cd01822">
    <property type="entry name" value="Lysophospholipase_L1_like"/>
    <property type="match status" value="1"/>
</dbReference>
<dbReference type="Gene3D" id="3.40.50.1110">
    <property type="entry name" value="SGNH hydrolase"/>
    <property type="match status" value="1"/>
</dbReference>
<evidence type="ECO:0000313" key="2">
    <source>
        <dbReference type="EMBL" id="MEN7548342.1"/>
    </source>
</evidence>
<dbReference type="InterPro" id="IPR051532">
    <property type="entry name" value="Ester_Hydrolysis_Enzymes"/>
</dbReference>
<organism evidence="2 3">
    <name type="scientific">Rapidithrix thailandica</name>
    <dbReference type="NCBI Taxonomy" id="413964"/>
    <lineage>
        <taxon>Bacteria</taxon>
        <taxon>Pseudomonadati</taxon>
        <taxon>Bacteroidota</taxon>
        <taxon>Cytophagia</taxon>
        <taxon>Cytophagales</taxon>
        <taxon>Flammeovirgaceae</taxon>
        <taxon>Rapidithrix</taxon>
    </lineage>
</organism>
<accession>A0AAW9RX85</accession>
<dbReference type="Proteomes" id="UP001403385">
    <property type="component" value="Unassembled WGS sequence"/>
</dbReference>
<keyword evidence="3" id="KW-1185">Reference proteome</keyword>
<dbReference type="GO" id="GO:0004622">
    <property type="term" value="F:phosphatidylcholine lysophospholipase activity"/>
    <property type="evidence" value="ECO:0007669"/>
    <property type="project" value="TreeGrafter"/>
</dbReference>
<protein>
    <submittedName>
        <fullName evidence="2">Arylesterase</fullName>
    </submittedName>
</protein>
<feature type="domain" description="SGNH hydrolase-type esterase" evidence="1">
    <location>
        <begin position="68"/>
        <end position="232"/>
    </location>
</feature>
<proteinExistence type="predicted"/>
<dbReference type="Pfam" id="PF13472">
    <property type="entry name" value="Lipase_GDSL_2"/>
    <property type="match status" value="1"/>
</dbReference>
<name>A0AAW9RX85_9BACT</name>
<comment type="caution">
    <text evidence="2">The sequence shown here is derived from an EMBL/GenBank/DDBJ whole genome shotgun (WGS) entry which is preliminary data.</text>
</comment>
<dbReference type="SUPFAM" id="SSF52266">
    <property type="entry name" value="SGNH hydrolase"/>
    <property type="match status" value="1"/>
</dbReference>
<evidence type="ECO:0000259" key="1">
    <source>
        <dbReference type="Pfam" id="PF13472"/>
    </source>
</evidence>
<sequence length="248" mass="27491">MKLYVSQNNLSNQTVSLIWLVFLALAFACNSQVKKEQIAQEKSQDEPSRHSFEHLPPSPVAGQARIIFFGNSITAGYGLNADKAFPALIQQKISELGLNSFRVVNAGNSGETTAGGKNRVEWVILHGVDIFVLELGGNDGLRGIKTEETYQNLSEIIDIVRKKNAEAIILLAGMQVPPNLGEEYTTSFKKIYPKLAKEKNVRLIPFILQGVGGNPEYNLSDKIHPNEQGHKIIADNVWKYLRSYLIIG</sequence>
<dbReference type="InterPro" id="IPR013830">
    <property type="entry name" value="SGNH_hydro"/>
</dbReference>
<dbReference type="PROSITE" id="PS51257">
    <property type="entry name" value="PROKAR_LIPOPROTEIN"/>
    <property type="match status" value="1"/>
</dbReference>